<dbReference type="InterPro" id="IPR045584">
    <property type="entry name" value="Pilin-like"/>
</dbReference>
<dbReference type="RefSeq" id="WP_145248297.1">
    <property type="nucleotide sequence ID" value="NZ_CP036278.1"/>
</dbReference>
<sequence>MSQPNTIRLGNCRGFTLVELLVVIAIVGLLISLLLPAVQNSREAVRRNACMNNLKQLALALHHYESAQRCLPSGYQSNSLASPPPATRDPNTWDAPPGWGWTALLLEHLEQGSLAERIDFNKPVWELKHASLVDTRIALLQCPSSTGPREAFDLVDQAGAPLTIAGHTPRLGRSDYVASHGQESCWGECGSQATGLVFTDIYKGLTRTITIDGNASRVADGPFYRNSKVALREVTDGLSHTIFLGEHSSALSDKSWAGVVPGAVVHPRFTSPENGPDAAATLVLVHAGPSGGELDITGQPIIHPINFPTLHVGQMYAEHSYGGNIAMGDGSVTFTTEDVDPIVWAEYSSINEHEIPGNL</sequence>
<gene>
    <name evidence="3" type="primary">xcpT_21</name>
    <name evidence="3" type="ORF">Pan181_34680</name>
</gene>
<evidence type="ECO:0000256" key="1">
    <source>
        <dbReference type="SAM" id="Phobius"/>
    </source>
</evidence>
<dbReference type="KEGG" id="amuc:Pan181_34680"/>
<accession>A0A518AR93</accession>
<reference evidence="3 4" key="1">
    <citation type="submission" date="2019-02" db="EMBL/GenBank/DDBJ databases">
        <title>Deep-cultivation of Planctomycetes and their phenomic and genomic characterization uncovers novel biology.</title>
        <authorList>
            <person name="Wiegand S."/>
            <person name="Jogler M."/>
            <person name="Boedeker C."/>
            <person name="Pinto D."/>
            <person name="Vollmers J."/>
            <person name="Rivas-Marin E."/>
            <person name="Kohn T."/>
            <person name="Peeters S.H."/>
            <person name="Heuer A."/>
            <person name="Rast P."/>
            <person name="Oberbeckmann S."/>
            <person name="Bunk B."/>
            <person name="Jeske O."/>
            <person name="Meyerdierks A."/>
            <person name="Storesund J.E."/>
            <person name="Kallscheuer N."/>
            <person name="Luecker S."/>
            <person name="Lage O.M."/>
            <person name="Pohl T."/>
            <person name="Merkel B.J."/>
            <person name="Hornburger P."/>
            <person name="Mueller R.-W."/>
            <person name="Bruemmer F."/>
            <person name="Labrenz M."/>
            <person name="Spormann A.M."/>
            <person name="Op den Camp H."/>
            <person name="Overmann J."/>
            <person name="Amann R."/>
            <person name="Jetten M.S.M."/>
            <person name="Mascher T."/>
            <person name="Medema M.H."/>
            <person name="Devos D.P."/>
            <person name="Kaster A.-K."/>
            <person name="Ovreas L."/>
            <person name="Rohde M."/>
            <person name="Galperin M.Y."/>
            <person name="Jogler C."/>
        </authorList>
    </citation>
    <scope>NUCLEOTIDE SEQUENCE [LARGE SCALE GENOMIC DNA]</scope>
    <source>
        <strain evidence="3 4">Pan181</strain>
    </source>
</reference>
<dbReference type="Proteomes" id="UP000315750">
    <property type="component" value="Chromosome"/>
</dbReference>
<dbReference type="PROSITE" id="PS00409">
    <property type="entry name" value="PROKAR_NTER_METHYL"/>
    <property type="match status" value="1"/>
</dbReference>
<feature type="domain" description="DUF1559" evidence="2">
    <location>
        <begin position="39"/>
        <end position="341"/>
    </location>
</feature>
<dbReference type="PANTHER" id="PTHR30093:SF2">
    <property type="entry name" value="TYPE II SECRETION SYSTEM PROTEIN H"/>
    <property type="match status" value="1"/>
</dbReference>
<dbReference type="EMBL" id="CP036278">
    <property type="protein sequence ID" value="QDU57253.1"/>
    <property type="molecule type" value="Genomic_DNA"/>
</dbReference>
<proteinExistence type="predicted"/>
<dbReference type="Gene3D" id="3.30.700.10">
    <property type="entry name" value="Glycoprotein, Type 4 Pilin"/>
    <property type="match status" value="1"/>
</dbReference>
<organism evidence="3 4">
    <name type="scientific">Aeoliella mucimassa</name>
    <dbReference type="NCBI Taxonomy" id="2527972"/>
    <lineage>
        <taxon>Bacteria</taxon>
        <taxon>Pseudomonadati</taxon>
        <taxon>Planctomycetota</taxon>
        <taxon>Planctomycetia</taxon>
        <taxon>Pirellulales</taxon>
        <taxon>Lacipirellulaceae</taxon>
        <taxon>Aeoliella</taxon>
    </lineage>
</organism>
<dbReference type="Pfam" id="PF07963">
    <property type="entry name" value="N_methyl"/>
    <property type="match status" value="1"/>
</dbReference>
<feature type="transmembrane region" description="Helical" evidence="1">
    <location>
        <begin position="20"/>
        <end position="38"/>
    </location>
</feature>
<evidence type="ECO:0000313" key="3">
    <source>
        <dbReference type="EMBL" id="QDU57253.1"/>
    </source>
</evidence>
<dbReference type="InterPro" id="IPR011453">
    <property type="entry name" value="DUF1559"/>
</dbReference>
<dbReference type="InterPro" id="IPR012902">
    <property type="entry name" value="N_methyl_site"/>
</dbReference>
<keyword evidence="1" id="KW-0812">Transmembrane</keyword>
<dbReference type="NCBIfam" id="TIGR02532">
    <property type="entry name" value="IV_pilin_GFxxxE"/>
    <property type="match status" value="1"/>
</dbReference>
<evidence type="ECO:0000259" key="2">
    <source>
        <dbReference type="Pfam" id="PF07596"/>
    </source>
</evidence>
<keyword evidence="1" id="KW-1133">Transmembrane helix</keyword>
<evidence type="ECO:0000313" key="4">
    <source>
        <dbReference type="Proteomes" id="UP000315750"/>
    </source>
</evidence>
<keyword evidence="4" id="KW-1185">Reference proteome</keyword>
<dbReference type="OrthoDB" id="255848at2"/>
<protein>
    <submittedName>
        <fullName evidence="3">Type II secretion system protein G</fullName>
    </submittedName>
</protein>
<dbReference type="Pfam" id="PF07596">
    <property type="entry name" value="SBP_bac_10"/>
    <property type="match status" value="1"/>
</dbReference>
<dbReference type="SUPFAM" id="SSF54523">
    <property type="entry name" value="Pili subunits"/>
    <property type="match status" value="1"/>
</dbReference>
<dbReference type="PANTHER" id="PTHR30093">
    <property type="entry name" value="GENERAL SECRETION PATHWAY PROTEIN G"/>
    <property type="match status" value="1"/>
</dbReference>
<keyword evidence="1" id="KW-0472">Membrane</keyword>
<name>A0A518AR93_9BACT</name>
<dbReference type="AlphaFoldDB" id="A0A518AR93"/>